<evidence type="ECO:0000313" key="3">
    <source>
        <dbReference type="EMBL" id="KAK3229081.1"/>
    </source>
</evidence>
<accession>A0AAE0B3G5</accession>
<evidence type="ECO:0000256" key="1">
    <source>
        <dbReference type="SAM" id="Phobius"/>
    </source>
</evidence>
<dbReference type="EMBL" id="JANJYJ010000001">
    <property type="protein sequence ID" value="KAK3229081.1"/>
    <property type="molecule type" value="Genomic_DNA"/>
</dbReference>
<feature type="domain" description="Reverse transcriptase zinc-binding" evidence="2">
    <location>
        <begin position="165"/>
        <end position="238"/>
    </location>
</feature>
<keyword evidence="1" id="KW-0472">Membrane</keyword>
<feature type="transmembrane region" description="Helical" evidence="1">
    <location>
        <begin position="45"/>
        <end position="71"/>
    </location>
</feature>
<name>A0AAE0B3G5_9ROSI</name>
<proteinExistence type="predicted"/>
<organism evidence="3 4">
    <name type="scientific">Dipteronia sinensis</name>
    <dbReference type="NCBI Taxonomy" id="43782"/>
    <lineage>
        <taxon>Eukaryota</taxon>
        <taxon>Viridiplantae</taxon>
        <taxon>Streptophyta</taxon>
        <taxon>Embryophyta</taxon>
        <taxon>Tracheophyta</taxon>
        <taxon>Spermatophyta</taxon>
        <taxon>Magnoliopsida</taxon>
        <taxon>eudicotyledons</taxon>
        <taxon>Gunneridae</taxon>
        <taxon>Pentapetalae</taxon>
        <taxon>rosids</taxon>
        <taxon>malvids</taxon>
        <taxon>Sapindales</taxon>
        <taxon>Sapindaceae</taxon>
        <taxon>Hippocastanoideae</taxon>
        <taxon>Acereae</taxon>
        <taxon>Dipteronia</taxon>
    </lineage>
</organism>
<keyword evidence="4" id="KW-1185">Reference proteome</keyword>
<sequence length="284" mass="32728">MKACLSVQNDRDGPEEVNETLVTLIPKILLIARISRRVSFEGKNYWRSVLGGVLVITITIMIGGLFLVSLYHDCWIPWLVTFKVQSPILLGNMAKVADQKRPFGGWNERLIREVFWPYYVSMFRICLYESLLVPDSLTWHLDKLGSYSVKSGYHFGCELLTNPSSPGLSLLESWWKFLWCLRVPGKGNMLIWRACYNWIPLSSILAKCGVAIDLMCHICKLRSESSMHALWCCPSLKKVRSMCYFMKGFQVHDGLNFQDFMLACKKQFVIVEMEFLCMLFGVSY</sequence>
<dbReference type="AlphaFoldDB" id="A0AAE0B3G5"/>
<reference evidence="3" key="1">
    <citation type="journal article" date="2023" name="Plant J.">
        <title>Genome sequences and population genomics provide insights into the demographic history, inbreeding, and mutation load of two 'living fossil' tree species of Dipteronia.</title>
        <authorList>
            <person name="Feng Y."/>
            <person name="Comes H.P."/>
            <person name="Chen J."/>
            <person name="Zhu S."/>
            <person name="Lu R."/>
            <person name="Zhang X."/>
            <person name="Li P."/>
            <person name="Qiu J."/>
            <person name="Olsen K.M."/>
            <person name="Qiu Y."/>
        </authorList>
    </citation>
    <scope>NUCLEOTIDE SEQUENCE</scope>
    <source>
        <strain evidence="3">NBL</strain>
    </source>
</reference>
<evidence type="ECO:0000259" key="2">
    <source>
        <dbReference type="Pfam" id="PF13966"/>
    </source>
</evidence>
<gene>
    <name evidence="3" type="ORF">Dsin_000962</name>
</gene>
<protein>
    <recommendedName>
        <fullName evidence="2">Reverse transcriptase zinc-binding domain-containing protein</fullName>
    </recommendedName>
</protein>
<keyword evidence="1" id="KW-1133">Transmembrane helix</keyword>
<dbReference type="InterPro" id="IPR026960">
    <property type="entry name" value="RVT-Znf"/>
</dbReference>
<comment type="caution">
    <text evidence="3">The sequence shown here is derived from an EMBL/GenBank/DDBJ whole genome shotgun (WGS) entry which is preliminary data.</text>
</comment>
<dbReference type="Pfam" id="PF13966">
    <property type="entry name" value="zf-RVT"/>
    <property type="match status" value="1"/>
</dbReference>
<evidence type="ECO:0000313" key="4">
    <source>
        <dbReference type="Proteomes" id="UP001281410"/>
    </source>
</evidence>
<keyword evidence="1" id="KW-0812">Transmembrane</keyword>
<dbReference type="Proteomes" id="UP001281410">
    <property type="component" value="Unassembled WGS sequence"/>
</dbReference>